<dbReference type="GO" id="GO:0005737">
    <property type="term" value="C:cytoplasm"/>
    <property type="evidence" value="ECO:0007669"/>
    <property type="project" value="TreeGrafter"/>
</dbReference>
<feature type="domain" description="Manganese/iron superoxide dismutase C-terminal" evidence="2">
    <location>
        <begin position="140"/>
        <end position="198"/>
    </location>
</feature>
<comment type="caution">
    <text evidence="3">The sequence shown here is derived from an EMBL/GenBank/DDBJ whole genome shotgun (WGS) entry which is preliminary data.</text>
</comment>
<dbReference type="SUPFAM" id="SSF46609">
    <property type="entry name" value="Fe,Mn superoxide dismutase (SOD), N-terminal domain"/>
    <property type="match status" value="1"/>
</dbReference>
<keyword evidence="4" id="KW-1185">Reference proteome</keyword>
<dbReference type="Pfam" id="PF02777">
    <property type="entry name" value="Sod_Fe_C"/>
    <property type="match status" value="2"/>
</dbReference>
<dbReference type="InterPro" id="IPR036314">
    <property type="entry name" value="SOD_C_sf"/>
</dbReference>
<dbReference type="EMBL" id="CAUWAG010000003">
    <property type="protein sequence ID" value="CAJ2501053.1"/>
    <property type="molecule type" value="Genomic_DNA"/>
</dbReference>
<evidence type="ECO:0000313" key="4">
    <source>
        <dbReference type="Proteomes" id="UP001295740"/>
    </source>
</evidence>
<dbReference type="SUPFAM" id="SSF54719">
    <property type="entry name" value="Fe,Mn superoxide dismutase (SOD), C-terminal domain"/>
    <property type="match status" value="1"/>
</dbReference>
<gene>
    <name evidence="3" type="ORF">KHLLAP_LOCUS1521</name>
</gene>
<sequence>MLRPRLRIPRVGSLLRQQPLAFSRAAHYVPRLDQFHPEEGVPGLLSPQAYDIAWTKYMDHVIEKLGDLTAGTEYEQFDTKTILQNTAREAHLAPLFNYASMAHNNTLFFQNLLNLRAWEAQKQSEGGNPAEMTYKERIPGQLRNQLEQNFSSVETLRRELLSTALGMFGPGFVWLVKNDRSSEYRILTTYLAGTPYTAGHWRRQGVDMNTSSGDVDTVKGYHERQQTGAGADNGARFTRAPGGTDVIPVLCLNTWEHVWLPDNGFELGGVGGKRMYVEKWWDCIDWHKVNGLANGAGHDKFKS</sequence>
<proteinExistence type="predicted"/>
<dbReference type="InterPro" id="IPR036324">
    <property type="entry name" value="Mn/Fe_SOD_N_sf"/>
</dbReference>
<organism evidence="3 4">
    <name type="scientific">Anthostomella pinea</name>
    <dbReference type="NCBI Taxonomy" id="933095"/>
    <lineage>
        <taxon>Eukaryota</taxon>
        <taxon>Fungi</taxon>
        <taxon>Dikarya</taxon>
        <taxon>Ascomycota</taxon>
        <taxon>Pezizomycotina</taxon>
        <taxon>Sordariomycetes</taxon>
        <taxon>Xylariomycetidae</taxon>
        <taxon>Xylariales</taxon>
        <taxon>Xylariaceae</taxon>
        <taxon>Anthostomella</taxon>
    </lineage>
</organism>
<dbReference type="InterPro" id="IPR019832">
    <property type="entry name" value="Mn/Fe_SOD_C"/>
</dbReference>
<name>A0AAI8V500_9PEZI</name>
<protein>
    <submittedName>
        <fullName evidence="3">Uu.00g039060.m01.CDS01</fullName>
    </submittedName>
</protein>
<reference evidence="3" key="1">
    <citation type="submission" date="2023-10" db="EMBL/GenBank/DDBJ databases">
        <authorList>
            <person name="Hackl T."/>
        </authorList>
    </citation>
    <scope>NUCLEOTIDE SEQUENCE</scope>
</reference>
<evidence type="ECO:0000259" key="2">
    <source>
        <dbReference type="Pfam" id="PF02777"/>
    </source>
</evidence>
<dbReference type="PANTHER" id="PTHR43595:SF2">
    <property type="entry name" value="SMALL RIBOSOMAL SUBUNIT PROTEIN MS42"/>
    <property type="match status" value="1"/>
</dbReference>
<evidence type="ECO:0000256" key="1">
    <source>
        <dbReference type="ARBA" id="ARBA00037226"/>
    </source>
</evidence>
<dbReference type="Gene3D" id="3.55.40.20">
    <property type="entry name" value="Iron/manganese superoxide dismutase, C-terminal domain"/>
    <property type="match status" value="1"/>
</dbReference>
<dbReference type="Proteomes" id="UP001295740">
    <property type="component" value="Unassembled WGS sequence"/>
</dbReference>
<comment type="function">
    <text evidence="1">Component of the mitochondrial ribosome (mitoribosome), a dedicated translation machinery responsible for the synthesis of mitochondrial genome-encoded proteins, including at least some of the essential transmembrane subunits of the mitochondrial respiratory chain. The mitoribosomes are attached to the mitochondrial inner membrane and translation products are cotranslationally integrated into the membrane.</text>
</comment>
<dbReference type="GO" id="GO:0046872">
    <property type="term" value="F:metal ion binding"/>
    <property type="evidence" value="ECO:0007669"/>
    <property type="project" value="InterPro"/>
</dbReference>
<dbReference type="AlphaFoldDB" id="A0AAI8V500"/>
<accession>A0AAI8V500</accession>
<dbReference type="GO" id="GO:0004784">
    <property type="term" value="F:superoxide dismutase activity"/>
    <property type="evidence" value="ECO:0007669"/>
    <property type="project" value="InterPro"/>
</dbReference>
<feature type="domain" description="Manganese/iron superoxide dismutase C-terminal" evidence="2">
    <location>
        <begin position="245"/>
        <end position="290"/>
    </location>
</feature>
<dbReference type="PANTHER" id="PTHR43595">
    <property type="entry name" value="37S RIBOSOMAL PROTEIN S26, MITOCHONDRIAL"/>
    <property type="match status" value="1"/>
</dbReference>
<evidence type="ECO:0000313" key="3">
    <source>
        <dbReference type="EMBL" id="CAJ2501053.1"/>
    </source>
</evidence>